<evidence type="ECO:0000313" key="2">
    <source>
        <dbReference type="Proteomes" id="UP001380953"/>
    </source>
</evidence>
<evidence type="ECO:0000313" key="1">
    <source>
        <dbReference type="EMBL" id="MEJ8307034.1"/>
    </source>
</evidence>
<gene>
    <name evidence="1" type="ORF">WKI47_24260</name>
</gene>
<sequence>MLDEQVRQWRRHFHRHPELSFEEYETSRYIYEQLERIGGLQLSRPTPTSVVARLIGGKPGGTLALRADIDALAIHEENTFEYASAHPGVMHACGHDSHAAVLLGAADILSKSRERLRGEIRFVFQHAEEVPPGGAQQLVEAGVLDGVDAIYGLHLLSWLDTGKIGLIEGPVMAATDNFDLTIRGTGGHAAYPHHGADAIAAAAQVVANLQHVVARQTDPMKQAVLSVTRLRGGDAYNVFPETVEIGGTVRSFDPELRETLLERIRHTATHIAEAHGASAELSVQRGYPALYNDKLLVSMAEETVRAEFGEDAIAHSDPTMGAEDFAAYARRIPGAFVYIGARSEAAQSHYPHHHPRFTVDEEGMKVALRFWLALVDRWQRESPLAK</sequence>
<comment type="caution">
    <text evidence="1">The sequence shown here is derived from an EMBL/GenBank/DDBJ whole genome shotgun (WGS) entry which is preliminary data.</text>
</comment>
<dbReference type="Proteomes" id="UP001380953">
    <property type="component" value="Unassembled WGS sequence"/>
</dbReference>
<proteinExistence type="predicted"/>
<organism evidence="1 2">
    <name type="scientific">Saccharibacillus sacchari</name>
    <dbReference type="NCBI Taxonomy" id="456493"/>
    <lineage>
        <taxon>Bacteria</taxon>
        <taxon>Bacillati</taxon>
        <taxon>Bacillota</taxon>
        <taxon>Bacilli</taxon>
        <taxon>Bacillales</taxon>
        <taxon>Paenibacillaceae</taxon>
        <taxon>Saccharibacillus</taxon>
    </lineage>
</organism>
<keyword evidence="2" id="KW-1185">Reference proteome</keyword>
<reference evidence="1" key="1">
    <citation type="submission" date="2024-03" db="EMBL/GenBank/DDBJ databases">
        <title>Whole genome sequecning of epiphytes from Marcgravia umbellata leaves.</title>
        <authorList>
            <person name="Kumar G."/>
            <person name="Savka M.A."/>
        </authorList>
    </citation>
    <scope>NUCLEOTIDE SEQUENCE</scope>
    <source>
        <strain evidence="1">RIT_BL5</strain>
    </source>
</reference>
<protein>
    <submittedName>
        <fullName evidence="1">Amidohydrolase</fullName>
    </submittedName>
</protein>
<accession>A0ACC6PJF7</accession>
<dbReference type="EMBL" id="JBBKAR010000058">
    <property type="protein sequence ID" value="MEJ8307034.1"/>
    <property type="molecule type" value="Genomic_DNA"/>
</dbReference>
<name>A0ACC6PJF7_9BACL</name>